<organism evidence="1 2">
    <name type="scientific">Aeromonas veronii</name>
    <dbReference type="NCBI Taxonomy" id="654"/>
    <lineage>
        <taxon>Bacteria</taxon>
        <taxon>Pseudomonadati</taxon>
        <taxon>Pseudomonadota</taxon>
        <taxon>Gammaproteobacteria</taxon>
        <taxon>Aeromonadales</taxon>
        <taxon>Aeromonadaceae</taxon>
        <taxon>Aeromonas</taxon>
    </lineage>
</organism>
<evidence type="ECO:0000313" key="1">
    <source>
        <dbReference type="EMBL" id="BBR41903.1"/>
    </source>
</evidence>
<gene>
    <name evidence="1" type="ORF">WP3W19E03_P10100</name>
</gene>
<name>A0A6S5DKE5_AERVE</name>
<dbReference type="Proteomes" id="UP000515442">
    <property type="component" value="Plasmid pWP3-W19-ESBL-03_1"/>
</dbReference>
<dbReference type="EMBL" id="AP022039">
    <property type="protein sequence ID" value="BBR41903.1"/>
    <property type="molecule type" value="Genomic_DNA"/>
</dbReference>
<reference evidence="1 2" key="1">
    <citation type="submission" date="2019-12" db="EMBL/GenBank/DDBJ databases">
        <title>complete genome sequences of Aeromonas veronii str. WP3-W19-ESBL-03 isolated from wastewater treatment plant effluent.</title>
        <authorList>
            <person name="Sekizuka T."/>
            <person name="Itokawa K."/>
            <person name="Yatsu K."/>
            <person name="Inamine Y."/>
            <person name="Kuroda M."/>
        </authorList>
    </citation>
    <scope>NUCLEOTIDE SEQUENCE [LARGE SCALE GENOMIC DNA]</scope>
    <source>
        <strain evidence="1 2">WP3-W19-ESBL-03</strain>
        <plasmid evidence="1 2">pWP3-W19-ESBL-03_1</plasmid>
    </source>
</reference>
<accession>A0A6S5DKE5</accession>
<keyword evidence="1" id="KW-0614">Plasmid</keyword>
<dbReference type="RefSeq" id="WP_017411292.1">
    <property type="nucleotide sequence ID" value="NZ_AP022039.1"/>
</dbReference>
<proteinExistence type="predicted"/>
<geneLocation type="plasmid" evidence="1 2">
    <name>pWP3-W19-ESBL-03_1</name>
</geneLocation>
<evidence type="ECO:0000313" key="2">
    <source>
        <dbReference type="Proteomes" id="UP000515442"/>
    </source>
</evidence>
<protein>
    <submittedName>
        <fullName evidence="1">Uncharacterized protein</fullName>
    </submittedName>
</protein>
<sequence>MEHLGQSKTLLSERIAQQKLAEQVEAERWTRELHDSVRSELIKLVKGELDTTVSNMKAATAPLRSAMRQSRREALLLRRFSGIWWKACLIGACLSLGLGFGSWGLLSWLGSEIQQRITTLEAIKGVEVIESNGKVYLAAPQLGTLINMKDGRKAVEVQ</sequence>
<dbReference type="AlphaFoldDB" id="A0A6S5DKE5"/>